<keyword evidence="2" id="KW-1185">Reference proteome</keyword>
<dbReference type="AlphaFoldDB" id="A0A6A9QKS9"/>
<sequence>MEQVLHLADKILTDMMSWYGKTFKGALIDLEGSTLIIVLKEVSGISFTSRGEISWFFMRRALKEVELNEGCHLEMIIFSDKEVKYGIPYLSYASKVGKVVYDPEGLFSSSAKIIDEGNMKILDIAEIKKGEVVEIEQQ</sequence>
<name>A0A6A9QKS9_SULME</name>
<evidence type="ECO:0000313" key="1">
    <source>
        <dbReference type="EMBL" id="MUN29224.1"/>
    </source>
</evidence>
<protein>
    <submittedName>
        <fullName evidence="1">Uncharacterized protein</fullName>
    </submittedName>
</protein>
<dbReference type="EMBL" id="WGGD01000005">
    <property type="protein sequence ID" value="MUN29224.1"/>
    <property type="molecule type" value="Genomic_DNA"/>
</dbReference>
<comment type="caution">
    <text evidence="1">The sequence shown here is derived from an EMBL/GenBank/DDBJ whole genome shotgun (WGS) entry which is preliminary data.</text>
</comment>
<proteinExistence type="predicted"/>
<dbReference type="Proteomes" id="UP000470772">
    <property type="component" value="Unassembled WGS sequence"/>
</dbReference>
<organism evidence="1 2">
    <name type="scientific">Sulfuracidifex metallicus DSM 6482 = JCM 9184</name>
    <dbReference type="NCBI Taxonomy" id="523847"/>
    <lineage>
        <taxon>Archaea</taxon>
        <taxon>Thermoproteota</taxon>
        <taxon>Thermoprotei</taxon>
        <taxon>Sulfolobales</taxon>
        <taxon>Sulfolobaceae</taxon>
        <taxon>Sulfuracidifex</taxon>
    </lineage>
</organism>
<evidence type="ECO:0000313" key="2">
    <source>
        <dbReference type="Proteomes" id="UP000470772"/>
    </source>
</evidence>
<gene>
    <name evidence="1" type="ORF">GC250_07210</name>
</gene>
<reference evidence="1 2" key="1">
    <citation type="submission" date="2019-10" db="EMBL/GenBank/DDBJ databases">
        <title>Sequencing and Assembly of Multiple Reported Metal-Biooxidizing Members of the Extremely Thermoacidophilic Archaeal Family Sulfolobaceae.</title>
        <authorList>
            <person name="Counts J.A."/>
            <person name="Kelly R.M."/>
        </authorList>
    </citation>
    <scope>NUCLEOTIDE SEQUENCE [LARGE SCALE GENOMIC DNA]</scope>
    <source>
        <strain evidence="1 2">DSM 6482</strain>
    </source>
</reference>
<accession>A0A6A9QKS9</accession>
<dbReference type="OrthoDB" id="36729at2157"/>
<dbReference type="RefSeq" id="WP_156016807.1">
    <property type="nucleotide sequence ID" value="NZ_BBBY01000003.1"/>
</dbReference>